<evidence type="ECO:0000256" key="6">
    <source>
        <dbReference type="ARBA" id="ARBA00023136"/>
    </source>
</evidence>
<keyword evidence="5 8" id="KW-1133">Transmembrane helix</keyword>
<accession>A0A401QGK5</accession>
<dbReference type="PANTHER" id="PTHR20766">
    <property type="entry name" value="LARGE NEUTRAL AMINO ACIDS TRANSPORTER SMALL SUBUNIT 4-LIKE ISOFORM X1"/>
    <property type="match status" value="1"/>
</dbReference>
<gene>
    <name evidence="9" type="ORF">scyTo_0025199</name>
</gene>
<protein>
    <submittedName>
        <fullName evidence="9">Uncharacterized protein</fullName>
    </submittedName>
</protein>
<evidence type="ECO:0000256" key="8">
    <source>
        <dbReference type="SAM" id="Phobius"/>
    </source>
</evidence>
<keyword evidence="6 8" id="KW-0472">Membrane</keyword>
<dbReference type="EMBL" id="BFAA01075596">
    <property type="protein sequence ID" value="GCB84500.1"/>
    <property type="molecule type" value="Genomic_DNA"/>
</dbReference>
<dbReference type="GO" id="GO:0015175">
    <property type="term" value="F:neutral L-amino acid transmembrane transporter activity"/>
    <property type="evidence" value="ECO:0007669"/>
    <property type="project" value="TreeGrafter"/>
</dbReference>
<comment type="subcellular location">
    <subcellularLocation>
        <location evidence="1">Basolateral cell membrane</location>
    </subcellularLocation>
    <subcellularLocation>
        <location evidence="2">Cell membrane</location>
        <topology evidence="2">Multi-pass membrane protein</topology>
    </subcellularLocation>
</comment>
<evidence type="ECO:0000256" key="4">
    <source>
        <dbReference type="ARBA" id="ARBA00022692"/>
    </source>
</evidence>
<sequence>TCFAISCLLIAYGASNPVELSVLIFIALALNGFGGMCMTFTSLTVRNDL</sequence>
<evidence type="ECO:0000256" key="5">
    <source>
        <dbReference type="ARBA" id="ARBA00022989"/>
    </source>
</evidence>
<dbReference type="OrthoDB" id="330047at2759"/>
<evidence type="ECO:0000256" key="7">
    <source>
        <dbReference type="ARBA" id="ARBA00023180"/>
    </source>
</evidence>
<keyword evidence="3" id="KW-1003">Cell membrane</keyword>
<name>A0A401QGK5_SCYTO</name>
<dbReference type="Proteomes" id="UP000288216">
    <property type="component" value="Unassembled WGS sequence"/>
</dbReference>
<keyword evidence="7" id="KW-0325">Glycoprotein</keyword>
<reference evidence="9 10" key="1">
    <citation type="journal article" date="2018" name="Nat. Ecol. Evol.">
        <title>Shark genomes provide insights into elasmobranch evolution and the origin of vertebrates.</title>
        <authorList>
            <person name="Hara Y"/>
            <person name="Yamaguchi K"/>
            <person name="Onimaru K"/>
            <person name="Kadota M"/>
            <person name="Koyanagi M"/>
            <person name="Keeley SD"/>
            <person name="Tatsumi K"/>
            <person name="Tanaka K"/>
            <person name="Motone F"/>
            <person name="Kageyama Y"/>
            <person name="Nozu R"/>
            <person name="Adachi N"/>
            <person name="Nishimura O"/>
            <person name="Nakagawa R"/>
            <person name="Tanegashima C"/>
            <person name="Kiyatake I"/>
            <person name="Matsumoto R"/>
            <person name="Murakumo K"/>
            <person name="Nishida K"/>
            <person name="Terakita A"/>
            <person name="Kuratani S"/>
            <person name="Sato K"/>
            <person name="Hyodo S Kuraku.S."/>
        </authorList>
    </citation>
    <scope>NUCLEOTIDE SEQUENCE [LARGE SCALE GENOMIC DNA]</scope>
</reference>
<feature type="transmembrane region" description="Helical" evidence="8">
    <location>
        <begin position="23"/>
        <end position="45"/>
    </location>
</feature>
<keyword evidence="10" id="KW-1185">Reference proteome</keyword>
<comment type="caution">
    <text evidence="9">The sequence shown here is derived from an EMBL/GenBank/DDBJ whole genome shotgun (WGS) entry which is preliminary data.</text>
</comment>
<evidence type="ECO:0000313" key="10">
    <source>
        <dbReference type="Proteomes" id="UP000288216"/>
    </source>
</evidence>
<keyword evidence="4 8" id="KW-0812">Transmembrane</keyword>
<dbReference type="GO" id="GO:0015179">
    <property type="term" value="F:L-amino acid transmembrane transporter activity"/>
    <property type="evidence" value="ECO:0007669"/>
    <property type="project" value="TreeGrafter"/>
</dbReference>
<feature type="non-terminal residue" evidence="9">
    <location>
        <position position="1"/>
    </location>
</feature>
<dbReference type="GO" id="GO:0016323">
    <property type="term" value="C:basolateral plasma membrane"/>
    <property type="evidence" value="ECO:0007669"/>
    <property type="project" value="UniProtKB-SubCell"/>
</dbReference>
<evidence type="ECO:0000256" key="3">
    <source>
        <dbReference type="ARBA" id="ARBA00022475"/>
    </source>
</evidence>
<organism evidence="9 10">
    <name type="scientific">Scyliorhinus torazame</name>
    <name type="common">Cloudy catshark</name>
    <name type="synonym">Catulus torazame</name>
    <dbReference type="NCBI Taxonomy" id="75743"/>
    <lineage>
        <taxon>Eukaryota</taxon>
        <taxon>Metazoa</taxon>
        <taxon>Chordata</taxon>
        <taxon>Craniata</taxon>
        <taxon>Vertebrata</taxon>
        <taxon>Chondrichthyes</taxon>
        <taxon>Elasmobranchii</taxon>
        <taxon>Galeomorphii</taxon>
        <taxon>Galeoidea</taxon>
        <taxon>Carcharhiniformes</taxon>
        <taxon>Scyliorhinidae</taxon>
        <taxon>Scyliorhinus</taxon>
    </lineage>
</organism>
<evidence type="ECO:0000256" key="2">
    <source>
        <dbReference type="ARBA" id="ARBA00004651"/>
    </source>
</evidence>
<evidence type="ECO:0000256" key="1">
    <source>
        <dbReference type="ARBA" id="ARBA00004187"/>
    </source>
</evidence>
<proteinExistence type="predicted"/>
<dbReference type="STRING" id="75743.A0A401QGK5"/>
<dbReference type="AlphaFoldDB" id="A0A401QGK5"/>
<dbReference type="PANTHER" id="PTHR20766:SF2">
    <property type="entry name" value="LARGE NEUTRAL AMINO ACIDS TRANSPORTER SMALL SUBUNIT 4"/>
    <property type="match status" value="1"/>
</dbReference>
<evidence type="ECO:0000313" key="9">
    <source>
        <dbReference type="EMBL" id="GCB84500.1"/>
    </source>
</evidence>